<keyword evidence="2 9" id="KW-0813">Transport</keyword>
<evidence type="ECO:0000313" key="13">
    <source>
        <dbReference type="Proteomes" id="UP001198374"/>
    </source>
</evidence>
<feature type="transmembrane region" description="Helical" evidence="10">
    <location>
        <begin position="256"/>
        <end position="275"/>
    </location>
</feature>
<feature type="transmembrane region" description="Helical" evidence="10">
    <location>
        <begin position="232"/>
        <end position="251"/>
    </location>
</feature>
<dbReference type="PANTHER" id="PTHR33989">
    <property type="match status" value="1"/>
</dbReference>
<dbReference type="PANTHER" id="PTHR33989:SF8">
    <property type="entry name" value="PERMEASE IIC COMPONENT"/>
    <property type="match status" value="1"/>
</dbReference>
<gene>
    <name evidence="12" type="primary">celB</name>
    <name evidence="12" type="ORF">LDJ82_05705</name>
</gene>
<comment type="caution">
    <text evidence="12">The sequence shown here is derived from an EMBL/GenBank/DDBJ whole genome shotgun (WGS) entry which is preliminary data.</text>
</comment>
<evidence type="ECO:0000256" key="8">
    <source>
        <dbReference type="ARBA" id="ARBA00023136"/>
    </source>
</evidence>
<dbReference type="EMBL" id="JAIWIY010000001">
    <property type="protein sequence ID" value="MCA2096407.1"/>
    <property type="molecule type" value="Genomic_DNA"/>
</dbReference>
<dbReference type="PROSITE" id="PS51105">
    <property type="entry name" value="PTS_EIIC_TYPE_3"/>
    <property type="match status" value="1"/>
</dbReference>
<evidence type="ECO:0000256" key="6">
    <source>
        <dbReference type="ARBA" id="ARBA00022692"/>
    </source>
</evidence>
<evidence type="ECO:0000256" key="10">
    <source>
        <dbReference type="SAM" id="Phobius"/>
    </source>
</evidence>
<comment type="subcellular location">
    <subcellularLocation>
        <location evidence="1">Cell membrane</location>
        <topology evidence="1">Multi-pass membrane protein</topology>
    </subcellularLocation>
</comment>
<evidence type="ECO:0000259" key="11">
    <source>
        <dbReference type="PROSITE" id="PS51105"/>
    </source>
</evidence>
<evidence type="ECO:0000256" key="1">
    <source>
        <dbReference type="ARBA" id="ARBA00004651"/>
    </source>
</evidence>
<keyword evidence="8 9" id="KW-0472">Membrane</keyword>
<feature type="transmembrane region" description="Helical" evidence="10">
    <location>
        <begin position="69"/>
        <end position="91"/>
    </location>
</feature>
<feature type="transmembrane region" description="Helical" evidence="10">
    <location>
        <begin position="352"/>
        <end position="371"/>
    </location>
</feature>
<dbReference type="InterPro" id="IPR051088">
    <property type="entry name" value="PTS_Sugar-EIIC/EIIB"/>
</dbReference>
<keyword evidence="5" id="KW-0598">Phosphotransferase system</keyword>
<feature type="transmembrane region" description="Helical" evidence="10">
    <location>
        <begin position="21"/>
        <end position="49"/>
    </location>
</feature>
<feature type="transmembrane region" description="Helical" evidence="10">
    <location>
        <begin position="295"/>
        <end position="315"/>
    </location>
</feature>
<feature type="transmembrane region" description="Helical" evidence="10">
    <location>
        <begin position="197"/>
        <end position="220"/>
    </location>
</feature>
<dbReference type="InterPro" id="IPR004501">
    <property type="entry name" value="PTS_EIIC_3"/>
</dbReference>
<evidence type="ECO:0000313" key="12">
    <source>
        <dbReference type="EMBL" id="MCA2096407.1"/>
    </source>
</evidence>
<dbReference type="NCBIfam" id="TIGR00410">
    <property type="entry name" value="lacE"/>
    <property type="match status" value="1"/>
</dbReference>
<evidence type="ECO:0000256" key="5">
    <source>
        <dbReference type="ARBA" id="ARBA00022683"/>
    </source>
</evidence>
<name>A0ABS7YXD5_9FIRM</name>
<feature type="domain" description="PTS EIIC type-3" evidence="11">
    <location>
        <begin position="5"/>
        <end position="421"/>
    </location>
</feature>
<keyword evidence="7 10" id="KW-1133">Transmembrane helix</keyword>
<dbReference type="Pfam" id="PF02378">
    <property type="entry name" value="PTS_EIIC"/>
    <property type="match status" value="1"/>
</dbReference>
<feature type="transmembrane region" description="Helical" evidence="10">
    <location>
        <begin position="103"/>
        <end position="126"/>
    </location>
</feature>
<keyword evidence="6 10" id="KW-0812">Transmembrane</keyword>
<accession>A0ABS7YXD5</accession>
<reference evidence="13" key="1">
    <citation type="submission" date="2023-07" db="EMBL/GenBank/DDBJ databases">
        <title>FDA dAtabase for Regulatory Grade micrObial Sequences (FDA-ARGOS): Supporting development and validation of Infectious Disease Dx tests.</title>
        <authorList>
            <person name="Sproer C."/>
            <person name="Gronow S."/>
            <person name="Severitt S."/>
            <person name="Schroder I."/>
            <person name="Tallon L."/>
            <person name="Sadzewicz L."/>
            <person name="Zhao X."/>
            <person name="Boylan J."/>
            <person name="Ott S."/>
            <person name="Bowen H."/>
            <person name="Vavikolanu K."/>
            <person name="Hazen T."/>
            <person name="Aluvathingal J."/>
            <person name="Nadendla S."/>
            <person name="Lowell S."/>
            <person name="Myers T."/>
            <person name="Yan Y."/>
        </authorList>
    </citation>
    <scope>NUCLEOTIDE SEQUENCE [LARGE SCALE GENOMIC DNA]</scope>
    <source>
        <strain evidence="13">FDAARGOS_1538</strain>
    </source>
</reference>
<proteinExistence type="predicted"/>
<dbReference type="RefSeq" id="WP_209774484.1">
    <property type="nucleotide sequence ID" value="NZ_JAGGLO010000007.1"/>
</dbReference>
<evidence type="ECO:0000256" key="4">
    <source>
        <dbReference type="ARBA" id="ARBA00022597"/>
    </source>
</evidence>
<dbReference type="PIRSF" id="PIRSF006351">
    <property type="entry name" value="PTS_EIIC-Cellobiose"/>
    <property type="match status" value="1"/>
</dbReference>
<comment type="function">
    <text evidence="9">The phosphoenolpyruvate-dependent sugar phosphotransferase system (PTS), a major carbohydrate active -transport system, catalyzes the phosphorylation of incoming sugar substrates concomitant with their translocation across the cell membrane.</text>
</comment>
<dbReference type="InterPro" id="IPR004796">
    <property type="entry name" value="PTS_IIC_cello"/>
</dbReference>
<dbReference type="Proteomes" id="UP001198374">
    <property type="component" value="Unassembled WGS sequence"/>
</dbReference>
<protein>
    <recommendedName>
        <fullName evidence="9">Permease IIC component</fullName>
    </recommendedName>
</protein>
<dbReference type="InterPro" id="IPR003352">
    <property type="entry name" value="PTS_EIIC"/>
</dbReference>
<feature type="transmembrane region" description="Helical" evidence="10">
    <location>
        <begin position="158"/>
        <end position="176"/>
    </location>
</feature>
<keyword evidence="3 9" id="KW-1003">Cell membrane</keyword>
<feature type="transmembrane region" description="Helical" evidence="10">
    <location>
        <begin position="401"/>
        <end position="421"/>
    </location>
</feature>
<organism evidence="12 13">
    <name type="scientific">Anaerococcus degeneri</name>
    <dbReference type="NCBI Taxonomy" id="361500"/>
    <lineage>
        <taxon>Bacteria</taxon>
        <taxon>Bacillati</taxon>
        <taxon>Bacillota</taxon>
        <taxon>Tissierellia</taxon>
        <taxon>Tissierellales</taxon>
        <taxon>Peptoniphilaceae</taxon>
        <taxon>Anaerococcus</taxon>
    </lineage>
</organism>
<evidence type="ECO:0000256" key="7">
    <source>
        <dbReference type="ARBA" id="ARBA00022989"/>
    </source>
</evidence>
<keyword evidence="13" id="KW-1185">Reference proteome</keyword>
<evidence type="ECO:0000256" key="9">
    <source>
        <dbReference type="PIRNR" id="PIRNR006351"/>
    </source>
</evidence>
<keyword evidence="4 9" id="KW-0762">Sugar transport</keyword>
<evidence type="ECO:0000256" key="3">
    <source>
        <dbReference type="ARBA" id="ARBA00022475"/>
    </source>
</evidence>
<sequence>MFEFLEKYLMKPMVKFSQIKFVRSVQAAGIAAMPFTIVGSMFLVLHILPRVITPLQGFYEAYLVQFADIYLLALTASIGLIALYFLCVIGYEYTRLVSEEENLNLSPISGMLLSVFAFFITLPQFAKDSSLKLLTDTENGIINGWAIGDAPNRLGSTGVFTAIIVSYVAVNIYRFCVKKNIVIKLPDSIPAGIANSFTALIPSFFVAVTMILVNGILISLGTDVFDVISKPFAFVTVLTTSWIGTMIIMFLISAVWLVGIHANVIGAFLTPIVLYNMEMNIKGANIPFAGGFDNAYMFIGGAGGTLGLVLLMVLFAKSEQFKVLGKAALIPGIFNINEPIIFGLPIVYNPFFAVPFILSPMVTGTIAYFATKSGLVKPMIAQFAWPIPGGFNAFIGTGGDWKAFVLAIVTFTVSTLIYYPFFKKRDQQLYDEQLEAEKNL</sequence>
<evidence type="ECO:0000256" key="2">
    <source>
        <dbReference type="ARBA" id="ARBA00022448"/>
    </source>
</evidence>
<dbReference type="NCBIfam" id="NF007157">
    <property type="entry name" value="PRK09592.1"/>
    <property type="match status" value="1"/>
</dbReference>